<dbReference type="InterPro" id="IPR043428">
    <property type="entry name" value="LivM-like"/>
</dbReference>
<evidence type="ECO:0000256" key="3">
    <source>
        <dbReference type="ARBA" id="ARBA00022692"/>
    </source>
</evidence>
<feature type="transmembrane region" description="Helical" evidence="7">
    <location>
        <begin position="110"/>
        <end position="129"/>
    </location>
</feature>
<organism evidence="9 10">
    <name type="scientific">Aquabacter spiritensis</name>
    <dbReference type="NCBI Taxonomy" id="933073"/>
    <lineage>
        <taxon>Bacteria</taxon>
        <taxon>Pseudomonadati</taxon>
        <taxon>Pseudomonadota</taxon>
        <taxon>Alphaproteobacteria</taxon>
        <taxon>Hyphomicrobiales</taxon>
        <taxon>Xanthobacteraceae</taxon>
        <taxon>Aquabacter</taxon>
    </lineage>
</organism>
<gene>
    <name evidence="9" type="ORF">EDC64_10417</name>
</gene>
<keyword evidence="3 7" id="KW-0812">Transmembrane</keyword>
<dbReference type="PANTHER" id="PTHR30482">
    <property type="entry name" value="HIGH-AFFINITY BRANCHED-CHAIN AMINO ACID TRANSPORT SYSTEM PERMEASE"/>
    <property type="match status" value="1"/>
</dbReference>
<evidence type="ECO:0000256" key="7">
    <source>
        <dbReference type="SAM" id="Phobius"/>
    </source>
</evidence>
<feature type="transmembrane region" description="Helical" evidence="7">
    <location>
        <begin position="246"/>
        <end position="271"/>
    </location>
</feature>
<dbReference type="GO" id="GO:0005886">
    <property type="term" value="C:plasma membrane"/>
    <property type="evidence" value="ECO:0007669"/>
    <property type="project" value="UniProtKB-SubCell"/>
</dbReference>
<evidence type="ECO:0000313" key="9">
    <source>
        <dbReference type="EMBL" id="TCT05461.1"/>
    </source>
</evidence>
<dbReference type="PROSITE" id="PS51257">
    <property type="entry name" value="PROKAR_LIPOPROTEIN"/>
    <property type="match status" value="1"/>
</dbReference>
<feature type="transmembrane region" description="Helical" evidence="7">
    <location>
        <begin position="278"/>
        <end position="298"/>
    </location>
</feature>
<feature type="transmembrane region" description="Helical" evidence="7">
    <location>
        <begin position="209"/>
        <end position="234"/>
    </location>
</feature>
<feature type="compositionally biased region" description="Basic and acidic residues" evidence="6">
    <location>
        <begin position="328"/>
        <end position="341"/>
    </location>
</feature>
<feature type="transmembrane region" description="Helical" evidence="7">
    <location>
        <begin position="83"/>
        <end position="103"/>
    </location>
</feature>
<evidence type="ECO:0000313" key="10">
    <source>
        <dbReference type="Proteomes" id="UP000294664"/>
    </source>
</evidence>
<keyword evidence="8" id="KW-0732">Signal</keyword>
<evidence type="ECO:0000256" key="8">
    <source>
        <dbReference type="SAM" id="SignalP"/>
    </source>
</evidence>
<feature type="chain" id="PRO_5020242339" evidence="8">
    <location>
        <begin position="21"/>
        <end position="341"/>
    </location>
</feature>
<keyword evidence="5 7" id="KW-0472">Membrane</keyword>
<dbReference type="RefSeq" id="WP_132030815.1">
    <property type="nucleotide sequence ID" value="NZ_SMAI01000004.1"/>
</dbReference>
<keyword evidence="10" id="KW-1185">Reference proteome</keyword>
<dbReference type="OrthoDB" id="5448271at2"/>
<evidence type="ECO:0000256" key="4">
    <source>
        <dbReference type="ARBA" id="ARBA00022989"/>
    </source>
</evidence>
<feature type="transmembrane region" description="Helical" evidence="7">
    <location>
        <begin position="30"/>
        <end position="50"/>
    </location>
</feature>
<keyword evidence="2" id="KW-1003">Cell membrane</keyword>
<accession>A0A4R3LXS3</accession>
<evidence type="ECO:0000256" key="6">
    <source>
        <dbReference type="SAM" id="MobiDB-lite"/>
    </source>
</evidence>
<evidence type="ECO:0000256" key="1">
    <source>
        <dbReference type="ARBA" id="ARBA00004651"/>
    </source>
</evidence>
<keyword evidence="4 7" id="KW-1133">Transmembrane helix</keyword>
<comment type="subcellular location">
    <subcellularLocation>
        <location evidence="1">Cell membrane</location>
        <topology evidence="1">Multi-pass membrane protein</topology>
    </subcellularLocation>
</comment>
<feature type="signal peptide" evidence="8">
    <location>
        <begin position="1"/>
        <end position="20"/>
    </location>
</feature>
<name>A0A4R3LXS3_9HYPH</name>
<evidence type="ECO:0000256" key="5">
    <source>
        <dbReference type="ARBA" id="ARBA00023136"/>
    </source>
</evidence>
<comment type="caution">
    <text evidence="9">The sequence shown here is derived from an EMBL/GenBank/DDBJ whole genome shotgun (WGS) entry which is preliminary data.</text>
</comment>
<sequence length="341" mass="35487">MRRPTLRPALLGLAAFAALACVPAVLPGFMVFQASIALTYAIAILGLNLLMGFNGQVSLAQGVFFAIGGYVVAILMVDYAVPVWLALAAAVAGNAILGALVGIPALRLQGLQLAILTLVLAALVPPLVMRFDKITKGTSGISIDKPEPPAWLPLDQDSFVYFLCLAGAGLCVLVMSQLIHGETGRMLRAVRDNPVIAESFGVHVARTRIATFATSAAFGGFAGGLFALVNAFVSPDSFQLFKSFEFLAGAIIGGITSMTGAFIGAVIVVFLPEWSSHISLAMAGLIYGGTLVVMMLVAREGVAGLIGKTLSRAGAASLSMASQTKPHPKPETRTMVLAEKE</sequence>
<proteinExistence type="predicted"/>
<dbReference type="Proteomes" id="UP000294664">
    <property type="component" value="Unassembled WGS sequence"/>
</dbReference>
<dbReference type="EMBL" id="SMAI01000004">
    <property type="protein sequence ID" value="TCT05461.1"/>
    <property type="molecule type" value="Genomic_DNA"/>
</dbReference>
<feature type="transmembrane region" description="Helical" evidence="7">
    <location>
        <begin position="57"/>
        <end position="77"/>
    </location>
</feature>
<dbReference type="Pfam" id="PF02653">
    <property type="entry name" value="BPD_transp_2"/>
    <property type="match status" value="1"/>
</dbReference>
<feature type="transmembrane region" description="Helical" evidence="7">
    <location>
        <begin position="159"/>
        <end position="179"/>
    </location>
</feature>
<protein>
    <submittedName>
        <fullName evidence="9">Amino acid/amide ABC transporter membrane protein 2 (HAAT family)</fullName>
    </submittedName>
</protein>
<evidence type="ECO:0000256" key="2">
    <source>
        <dbReference type="ARBA" id="ARBA00022475"/>
    </source>
</evidence>
<dbReference type="InterPro" id="IPR001851">
    <property type="entry name" value="ABC_transp_permease"/>
</dbReference>
<dbReference type="AlphaFoldDB" id="A0A4R3LXS3"/>
<feature type="region of interest" description="Disordered" evidence="6">
    <location>
        <begin position="321"/>
        <end position="341"/>
    </location>
</feature>
<dbReference type="GO" id="GO:0015658">
    <property type="term" value="F:branched-chain amino acid transmembrane transporter activity"/>
    <property type="evidence" value="ECO:0007669"/>
    <property type="project" value="InterPro"/>
</dbReference>
<reference evidence="9 10" key="1">
    <citation type="submission" date="2019-03" db="EMBL/GenBank/DDBJ databases">
        <title>Genomic Encyclopedia of Type Strains, Phase IV (KMG-IV): sequencing the most valuable type-strain genomes for metagenomic binning, comparative biology and taxonomic classification.</title>
        <authorList>
            <person name="Goeker M."/>
        </authorList>
    </citation>
    <scope>NUCLEOTIDE SEQUENCE [LARGE SCALE GENOMIC DNA]</scope>
    <source>
        <strain evidence="9 10">DSM 9035</strain>
    </source>
</reference>
<dbReference type="CDD" id="cd06581">
    <property type="entry name" value="TM_PBP1_LivM_like"/>
    <property type="match status" value="1"/>
</dbReference>
<dbReference type="PANTHER" id="PTHR30482:SF20">
    <property type="entry name" value="HIGH-AFFINITY BRANCHED-CHAIN AMINO ACID TRANSPORT SYSTEM PERMEASE PROTEIN LIVM"/>
    <property type="match status" value="1"/>
</dbReference>